<evidence type="ECO:0000256" key="4">
    <source>
        <dbReference type="ARBA" id="ARBA00022723"/>
    </source>
</evidence>
<evidence type="ECO:0000313" key="11">
    <source>
        <dbReference type="Proteomes" id="UP001164706"/>
    </source>
</evidence>
<dbReference type="InterPro" id="IPR016454">
    <property type="entry name" value="Cysteine_dSase"/>
</dbReference>
<dbReference type="Pfam" id="PF00266">
    <property type="entry name" value="Aminotran_5"/>
    <property type="match status" value="1"/>
</dbReference>
<evidence type="ECO:0000256" key="1">
    <source>
        <dbReference type="ARBA" id="ARBA00001933"/>
    </source>
</evidence>
<feature type="domain" description="Aminotransferase class V" evidence="9">
    <location>
        <begin position="4"/>
        <end position="369"/>
    </location>
</feature>
<proteinExistence type="inferred from homology"/>
<protein>
    <submittedName>
        <fullName evidence="10">Cysteine desulfurase family protein</fullName>
    </submittedName>
</protein>
<dbReference type="SUPFAM" id="SSF53383">
    <property type="entry name" value="PLP-dependent transferases"/>
    <property type="match status" value="1"/>
</dbReference>
<evidence type="ECO:0000256" key="5">
    <source>
        <dbReference type="ARBA" id="ARBA00022898"/>
    </source>
</evidence>
<evidence type="ECO:0000256" key="7">
    <source>
        <dbReference type="ARBA" id="ARBA00023014"/>
    </source>
</evidence>
<dbReference type="Gene3D" id="1.10.260.50">
    <property type="match status" value="1"/>
</dbReference>
<dbReference type="GO" id="GO:0051536">
    <property type="term" value="F:iron-sulfur cluster binding"/>
    <property type="evidence" value="ECO:0007669"/>
    <property type="project" value="UniProtKB-KW"/>
</dbReference>
<keyword evidence="3" id="KW-0808">Transferase</keyword>
<dbReference type="Gene3D" id="3.40.640.10">
    <property type="entry name" value="Type I PLP-dependent aspartate aminotransferase-like (Major domain)"/>
    <property type="match status" value="1"/>
</dbReference>
<evidence type="ECO:0000256" key="8">
    <source>
        <dbReference type="ARBA" id="ARBA00050776"/>
    </source>
</evidence>
<comment type="cofactor">
    <cofactor evidence="1">
        <name>pyridoxal 5'-phosphate</name>
        <dbReference type="ChEBI" id="CHEBI:597326"/>
    </cofactor>
</comment>
<dbReference type="InterPro" id="IPR000192">
    <property type="entry name" value="Aminotrans_V_dom"/>
</dbReference>
<keyword evidence="4" id="KW-0479">Metal-binding</keyword>
<dbReference type="Gene3D" id="3.90.1150.10">
    <property type="entry name" value="Aspartate Aminotransferase, domain 1"/>
    <property type="match status" value="1"/>
</dbReference>
<dbReference type="EMBL" id="CP113089">
    <property type="protein sequence ID" value="WAB82774.1"/>
    <property type="molecule type" value="Genomic_DNA"/>
</dbReference>
<dbReference type="PANTHER" id="PTHR11601">
    <property type="entry name" value="CYSTEINE DESULFURYLASE FAMILY MEMBER"/>
    <property type="match status" value="1"/>
</dbReference>
<dbReference type="RefSeq" id="WP_267783018.1">
    <property type="nucleotide sequence ID" value="NZ_CP113089.1"/>
</dbReference>
<evidence type="ECO:0000313" key="10">
    <source>
        <dbReference type="EMBL" id="WAB82774.1"/>
    </source>
</evidence>
<accession>A0A9E8SA76</accession>
<comment type="catalytic activity">
    <reaction evidence="8">
        <text>(sulfur carrier)-H + L-cysteine = (sulfur carrier)-SH + L-alanine</text>
        <dbReference type="Rhea" id="RHEA:43892"/>
        <dbReference type="Rhea" id="RHEA-COMP:14737"/>
        <dbReference type="Rhea" id="RHEA-COMP:14739"/>
        <dbReference type="ChEBI" id="CHEBI:29917"/>
        <dbReference type="ChEBI" id="CHEBI:35235"/>
        <dbReference type="ChEBI" id="CHEBI:57972"/>
        <dbReference type="ChEBI" id="CHEBI:64428"/>
        <dbReference type="EC" id="2.8.1.7"/>
    </reaction>
</comment>
<dbReference type="InterPro" id="IPR015424">
    <property type="entry name" value="PyrdxlP-dep_Trfase"/>
</dbReference>
<evidence type="ECO:0000256" key="2">
    <source>
        <dbReference type="ARBA" id="ARBA00006490"/>
    </source>
</evidence>
<dbReference type="PIRSF" id="PIRSF005572">
    <property type="entry name" value="NifS"/>
    <property type="match status" value="1"/>
</dbReference>
<dbReference type="GO" id="GO:0031071">
    <property type="term" value="F:cysteine desulfurase activity"/>
    <property type="evidence" value="ECO:0007669"/>
    <property type="project" value="UniProtKB-EC"/>
</dbReference>
<keyword evidence="7" id="KW-0411">Iron-sulfur</keyword>
<sequence length="387" mass="39853">MIDLDQSATTAVRRAVLEAMWPHLTGGYGNPSSTHALGRAAATALQDARARVAARCGVRPAQVVFTSGGTEADNLAVIGLTLGSIRAGRDRHIIVGAVEHEAVLEAADHLRRWHEVEVTIAPVDNSGEVDVEAVRAALRPGTALVSVQHANNEVGTLQPVRALGEAAHAVGALLHVDAVQTAGWVPLDPARTPELSTADAISISGHKLGAPKGVGALVLRTSAPLEPLVHGGGQERDRRSGTENVAGAVGLATALELAEAERDPGTVSTVAARRDRFIAAVLAAVPEARLTGHPERRLPGHASFVVDGLGGEPLLIALDDRGIICSSGSACAAGRDDPSPVLLAMGYDPDLARTALRFSFGAETSDADLNTAVAALQDSAAGLRALR</sequence>
<gene>
    <name evidence="10" type="ORF">OVN18_11050</name>
</gene>
<name>A0A9E8SA76_9MICO</name>
<keyword evidence="11" id="KW-1185">Reference proteome</keyword>
<dbReference type="InterPro" id="IPR015422">
    <property type="entry name" value="PyrdxlP-dep_Trfase_small"/>
</dbReference>
<dbReference type="GO" id="GO:0046872">
    <property type="term" value="F:metal ion binding"/>
    <property type="evidence" value="ECO:0007669"/>
    <property type="project" value="UniProtKB-KW"/>
</dbReference>
<organism evidence="10 11">
    <name type="scientific">Microcella daejeonensis</name>
    <dbReference type="NCBI Taxonomy" id="2994971"/>
    <lineage>
        <taxon>Bacteria</taxon>
        <taxon>Bacillati</taxon>
        <taxon>Actinomycetota</taxon>
        <taxon>Actinomycetes</taxon>
        <taxon>Micrococcales</taxon>
        <taxon>Microbacteriaceae</taxon>
        <taxon>Microcella</taxon>
    </lineage>
</organism>
<dbReference type="Proteomes" id="UP001164706">
    <property type="component" value="Chromosome"/>
</dbReference>
<dbReference type="InterPro" id="IPR015421">
    <property type="entry name" value="PyrdxlP-dep_Trfase_major"/>
</dbReference>
<evidence type="ECO:0000256" key="6">
    <source>
        <dbReference type="ARBA" id="ARBA00023004"/>
    </source>
</evidence>
<keyword evidence="6" id="KW-0408">Iron</keyword>
<dbReference type="KEGG" id="mdb:OVN18_11050"/>
<dbReference type="PANTHER" id="PTHR11601:SF34">
    <property type="entry name" value="CYSTEINE DESULFURASE"/>
    <property type="match status" value="1"/>
</dbReference>
<comment type="similarity">
    <text evidence="2">Belongs to the class-V pyridoxal-phosphate-dependent aminotransferase family. NifS/IscS subfamily.</text>
</comment>
<keyword evidence="5" id="KW-0663">Pyridoxal phosphate</keyword>
<reference evidence="10" key="1">
    <citation type="submission" date="2022-11" db="EMBL/GenBank/DDBJ databases">
        <title>Description of Microcella daejonensis nov. sp, isolated from riverside soil.</title>
        <authorList>
            <person name="Molina K.M."/>
            <person name="Kim S.B."/>
        </authorList>
    </citation>
    <scope>NUCLEOTIDE SEQUENCE</scope>
    <source>
        <strain evidence="10">MMS21-STM12</strain>
    </source>
</reference>
<evidence type="ECO:0000259" key="9">
    <source>
        <dbReference type="Pfam" id="PF00266"/>
    </source>
</evidence>
<dbReference type="AlphaFoldDB" id="A0A9E8SA76"/>
<evidence type="ECO:0000256" key="3">
    <source>
        <dbReference type="ARBA" id="ARBA00022679"/>
    </source>
</evidence>